<feature type="transmembrane region" description="Helical" evidence="7">
    <location>
        <begin position="146"/>
        <end position="168"/>
    </location>
</feature>
<evidence type="ECO:0000313" key="24">
    <source>
        <dbReference type="Proteomes" id="UP000267993"/>
    </source>
</evidence>
<keyword evidence="3 7" id="KW-0812">Transmembrane</keyword>
<keyword evidence="5" id="KW-0560">Oxidoreductase</keyword>
<evidence type="ECO:0000256" key="6">
    <source>
        <dbReference type="ARBA" id="ARBA00023136"/>
    </source>
</evidence>
<dbReference type="EMBL" id="CP033237">
    <property type="protein sequence ID" value="AZF73958.1"/>
    <property type="molecule type" value="Genomic_DNA"/>
</dbReference>
<dbReference type="Proteomes" id="UP000278715">
    <property type="component" value="Chromosome"/>
</dbReference>
<dbReference type="EMBL" id="CP033240">
    <property type="protein sequence ID" value="AZF81793.1"/>
    <property type="molecule type" value="Genomic_DNA"/>
</dbReference>
<dbReference type="NCBIfam" id="NF005042">
    <property type="entry name" value="PRK06458.1-2"/>
    <property type="match status" value="1"/>
</dbReference>
<proteinExistence type="predicted"/>
<feature type="transmembrane region" description="Helical" evidence="7">
    <location>
        <begin position="188"/>
        <end position="209"/>
    </location>
</feature>
<evidence type="ECO:0000256" key="4">
    <source>
        <dbReference type="ARBA" id="ARBA00022989"/>
    </source>
</evidence>
<evidence type="ECO:0000256" key="5">
    <source>
        <dbReference type="ARBA" id="ARBA00023002"/>
    </source>
</evidence>
<evidence type="ECO:0000313" key="13">
    <source>
        <dbReference type="EMBL" id="AZF71338.1"/>
    </source>
</evidence>
<reference evidence="9" key="5">
    <citation type="submission" date="2018-10" db="EMBL/GenBank/DDBJ databases">
        <authorList>
            <person name="McCarthy S."/>
            <person name="Gradnigo J."/>
            <person name="Johnson T."/>
            <person name="Payne S."/>
            <person name="Lipzen A."/>
            <person name="Schackwitz W."/>
            <person name="Martin J."/>
            <person name="Moriyama E."/>
            <person name="Blum P."/>
        </authorList>
    </citation>
    <scope>NUCLEOTIDE SEQUENCE</scope>
    <source>
        <strain evidence="9">SARC-B</strain>
        <strain evidence="10">SARC-C</strain>
        <strain evidence="11">SULA</strain>
    </source>
</reference>
<evidence type="ECO:0000313" key="11">
    <source>
        <dbReference type="EMBL" id="AKA79627.1"/>
    </source>
</evidence>
<feature type="transmembrane region" description="Helical" evidence="7">
    <location>
        <begin position="29"/>
        <end position="47"/>
    </location>
</feature>
<dbReference type="InterPro" id="IPR001750">
    <property type="entry name" value="ND/Mrp_TM"/>
</dbReference>
<name>A0A0E3K8L8_SACSO</name>
<evidence type="ECO:0000313" key="26">
    <source>
        <dbReference type="Proteomes" id="UP000273194"/>
    </source>
</evidence>
<dbReference type="OrthoDB" id="19089at2157"/>
<evidence type="ECO:0000313" key="12">
    <source>
        <dbReference type="EMBL" id="AZF68718.1"/>
    </source>
</evidence>
<dbReference type="KEGG" id="ssol:SULB_2028"/>
<dbReference type="Proteomes" id="UP000033085">
    <property type="component" value="Chromosome"/>
</dbReference>
<dbReference type="EMBL" id="CP033241">
    <property type="protein sequence ID" value="AZF84369.1"/>
    <property type="molecule type" value="Genomic_DNA"/>
</dbReference>
<evidence type="ECO:0000313" key="30">
    <source>
        <dbReference type="Proteomes" id="UP000282269"/>
    </source>
</evidence>
<dbReference type="KEGG" id="ssoa:SULA_2027"/>
<dbReference type="GO" id="GO:0008137">
    <property type="term" value="F:NADH dehydrogenase (ubiquinone) activity"/>
    <property type="evidence" value="ECO:0007669"/>
    <property type="project" value="InterPro"/>
</dbReference>
<keyword evidence="2" id="KW-1003">Cell membrane</keyword>
<sequence length="440" mass="48653">MNIEPILLLLIPIISNVGFFKLKLIKTLSVLSAVLTSIISIFLYFLAPIKNSFFFITKFTTFFLLVIASIYLLSTLYSMNYIKPSKIVSERLYYILLNSFASSMLFTVIMNNYGLMWVGVELTTVTSALLIIAEASETSLEATWRYIIIVSAGVTLALFSIIFIYYNYHTLTVTEILTKPENNIITKLAVALALIGFGTKAGVFPMYTWLPDAHSEAPSPISALFSGVLLPAATYVVYMVYQVNPLTNIFVIFTTLSIITASIILTYQWHIKRMFAYSTIENMNLALLGLTIGQPLGAIILLLAHAFGKAGAFYSSGIVLKVLGEKRIENIGGLHTKLKLTSVSLLLSSLAVTGTPPFATFIGEFFILQTLIQKGYIIEFILIVISLATAFISINYNVTKMIFTQRELTVSEEPKLITFISLVSSIIPLVLGILLLVILS</sequence>
<feature type="transmembrane region" description="Helical" evidence="7">
    <location>
        <begin position="416"/>
        <end position="439"/>
    </location>
</feature>
<gene>
    <name evidence="19" type="ORF">SSOP1_1050</name>
    <name evidence="11" type="ORF">SULA_2027</name>
    <name evidence="9" type="ORF">SULB_2028</name>
    <name evidence="10" type="ORF">SULC_2026</name>
    <name evidence="12" type="ORF">SULG_10210</name>
    <name evidence="13" type="ORF">SULH_10210</name>
    <name evidence="14" type="ORF">SULI_10210</name>
    <name evidence="15" type="ORF">SULM_10200</name>
    <name evidence="16" type="ORF">SULN_10200</name>
    <name evidence="17" type="ORF">SULO_10210</name>
    <name evidence="18" type="ORF">SULZ_10145</name>
</gene>
<dbReference type="Proteomes" id="UP000273194">
    <property type="component" value="Chromosome"/>
</dbReference>
<dbReference type="GeneID" id="1455254"/>
<dbReference type="GeneID" id="44129951"/>
<feature type="transmembrane region" description="Helical" evidence="7">
    <location>
        <begin position="285"/>
        <end position="307"/>
    </location>
</feature>
<dbReference type="Proteomes" id="UP000033057">
    <property type="component" value="Chromosome"/>
</dbReference>
<evidence type="ECO:0000256" key="1">
    <source>
        <dbReference type="ARBA" id="ARBA00004651"/>
    </source>
</evidence>
<dbReference type="EMBL" id="CP011057">
    <property type="protein sequence ID" value="AKA79627.1"/>
    <property type="molecule type" value="Genomic_DNA"/>
</dbReference>
<evidence type="ECO:0000313" key="27">
    <source>
        <dbReference type="Proteomes" id="UP000273443"/>
    </source>
</evidence>
<feature type="transmembrane region" description="Helical" evidence="7">
    <location>
        <begin position="91"/>
        <end position="109"/>
    </location>
</feature>
<dbReference type="EMBL" id="CP033236">
    <property type="protein sequence ID" value="AZF71338.1"/>
    <property type="molecule type" value="Genomic_DNA"/>
</dbReference>
<evidence type="ECO:0000313" key="15">
    <source>
        <dbReference type="EMBL" id="AZF76581.1"/>
    </source>
</evidence>
<evidence type="ECO:0000313" key="29">
    <source>
        <dbReference type="Proteomes" id="UP000278715"/>
    </source>
</evidence>
<dbReference type="Proteomes" id="UP000033106">
    <property type="component" value="Chromosome"/>
</dbReference>
<keyword evidence="4 7" id="KW-1133">Transmembrane helix</keyword>
<reference evidence="23" key="2">
    <citation type="submission" date="2016-04" db="EMBL/GenBank/DDBJ databases">
        <authorList>
            <person name="Shah S.A."/>
            <person name="Garrett R.A."/>
        </authorList>
    </citation>
    <scope>NUCLEOTIDE SEQUENCE [LARGE SCALE GENOMIC DNA]</scope>
    <source>
        <strain evidence="23">ATCC 35091 / DSM 1616 / JCM 8930 / NBRC 15331 / P1</strain>
    </source>
</reference>
<dbReference type="Proteomes" id="UP000267993">
    <property type="component" value="Chromosome"/>
</dbReference>
<evidence type="ECO:0000313" key="23">
    <source>
        <dbReference type="Proteomes" id="UP000076770"/>
    </source>
</evidence>
<reference evidence="20 21" key="1">
    <citation type="journal article" date="2015" name="Genome Announc.">
        <title>Complete Genome Sequence of Sulfolobus solfataricus Strain 98/2 and Evolved Derivatives.</title>
        <authorList>
            <person name="McCarthy S."/>
            <person name="Gradnigo J."/>
            <person name="Johnson T."/>
            <person name="Payne S."/>
            <person name="Lipzen A."/>
            <person name="Martin J."/>
            <person name="Schackwitz W."/>
            <person name="Moriyama E."/>
            <person name="Blum P."/>
        </authorList>
    </citation>
    <scope>NUCLEOTIDE SEQUENCE [LARGE SCALE GENOMIC DNA]</scope>
    <source>
        <strain evidence="20">98/2 SULC</strain>
        <strain evidence="9">SARC-B</strain>
        <strain evidence="10">SARC-C</strain>
        <strain evidence="11 22">SULA</strain>
        <strain evidence="21">SULB</strain>
    </source>
</reference>
<evidence type="ECO:0000256" key="3">
    <source>
        <dbReference type="ARBA" id="ARBA00022692"/>
    </source>
</evidence>
<feature type="transmembrane region" description="Helical" evidence="7">
    <location>
        <begin position="375"/>
        <end position="396"/>
    </location>
</feature>
<dbReference type="PANTHER" id="PTHR42682:SF5">
    <property type="entry name" value="HYDROGENASE-4 COMPONENT F"/>
    <property type="match status" value="1"/>
</dbReference>
<dbReference type="AlphaFoldDB" id="A0A0E3K8L8"/>
<feature type="transmembrane region" description="Helical" evidence="7">
    <location>
        <begin position="53"/>
        <end position="79"/>
    </location>
</feature>
<dbReference type="PRINTS" id="PR01437">
    <property type="entry name" value="NUOXDRDTASE4"/>
</dbReference>
<dbReference type="RefSeq" id="WP_010923169.1">
    <property type="nucleotide sequence ID" value="NZ_CP011055.2"/>
</dbReference>
<dbReference type="GO" id="GO:0042773">
    <property type="term" value="P:ATP synthesis coupled electron transport"/>
    <property type="evidence" value="ECO:0007669"/>
    <property type="project" value="InterPro"/>
</dbReference>
<dbReference type="GO" id="GO:0016491">
    <property type="term" value="F:oxidoreductase activity"/>
    <property type="evidence" value="ECO:0007669"/>
    <property type="project" value="UniProtKB-KW"/>
</dbReference>
<reference evidence="24 25" key="4">
    <citation type="journal article" date="2018" name="Proc. Natl. Acad. Sci. U.S.A.">
        <title>Nonmutational mechanism of inheritance in the Archaeon Sulfolobus solfataricus.</title>
        <authorList>
            <person name="Payne S."/>
            <person name="McCarthy S."/>
            <person name="Johnson T."/>
            <person name="North E."/>
            <person name="Blum P."/>
        </authorList>
    </citation>
    <scope>NUCLEOTIDE SEQUENCE [LARGE SCALE GENOMIC DNA]</scope>
    <source>
        <strain evidence="13 24">SARC-H</strain>
        <strain evidence="14 28">SARC-I</strain>
        <strain evidence="16 29">SARC-N</strain>
        <strain evidence="17 30">SARC-O</strain>
        <strain evidence="18 25">SUL120</strain>
        <strain evidence="12 26">SULG</strain>
        <strain evidence="15 27">SULM</strain>
    </source>
</reference>
<evidence type="ECO:0000256" key="7">
    <source>
        <dbReference type="SAM" id="Phobius"/>
    </source>
</evidence>
<accession>A0A0E3K8L8</accession>
<dbReference type="InterPro" id="IPR003918">
    <property type="entry name" value="NADH_UbQ_OxRdtase"/>
</dbReference>
<evidence type="ECO:0000313" key="19">
    <source>
        <dbReference type="EMBL" id="SAI84604.1"/>
    </source>
</evidence>
<feature type="transmembrane region" description="Helical" evidence="7">
    <location>
        <begin position="6"/>
        <end position="22"/>
    </location>
</feature>
<dbReference type="PANTHER" id="PTHR42682">
    <property type="entry name" value="HYDROGENASE-4 COMPONENT F"/>
    <property type="match status" value="1"/>
</dbReference>
<evidence type="ECO:0000313" key="18">
    <source>
        <dbReference type="EMBL" id="AZF84369.1"/>
    </source>
</evidence>
<evidence type="ECO:0000259" key="8">
    <source>
        <dbReference type="Pfam" id="PF00361"/>
    </source>
</evidence>
<keyword evidence="6 7" id="KW-0472">Membrane</keyword>
<evidence type="ECO:0000256" key="2">
    <source>
        <dbReference type="ARBA" id="ARBA00022475"/>
    </source>
</evidence>
<evidence type="ECO:0000313" key="21">
    <source>
        <dbReference type="Proteomes" id="UP000033085"/>
    </source>
</evidence>
<organism evidence="9 21">
    <name type="scientific">Saccharolobus solfataricus</name>
    <name type="common">Sulfolobus solfataricus</name>
    <dbReference type="NCBI Taxonomy" id="2287"/>
    <lineage>
        <taxon>Archaea</taxon>
        <taxon>Thermoproteota</taxon>
        <taxon>Thermoprotei</taxon>
        <taxon>Sulfolobales</taxon>
        <taxon>Sulfolobaceae</taxon>
        <taxon>Saccharolobus</taxon>
    </lineage>
</organism>
<dbReference type="EMBL" id="CP011055">
    <property type="protein sequence ID" value="AKA74237.1"/>
    <property type="molecule type" value="Genomic_DNA"/>
</dbReference>
<protein>
    <submittedName>
        <fullName evidence="9">Hydrogenase 4 subunit F</fullName>
    </submittedName>
    <submittedName>
        <fullName evidence="19">Oxidoreductase</fullName>
    </submittedName>
</protein>
<evidence type="ECO:0000313" key="9">
    <source>
        <dbReference type="EMBL" id="AKA74237.1"/>
    </source>
</evidence>
<evidence type="ECO:0000313" key="17">
    <source>
        <dbReference type="EMBL" id="AZF81793.1"/>
    </source>
</evidence>
<evidence type="ECO:0000313" key="20">
    <source>
        <dbReference type="Proteomes" id="UP000033057"/>
    </source>
</evidence>
<evidence type="ECO:0000313" key="10">
    <source>
        <dbReference type="EMBL" id="AKA76935.1"/>
    </source>
</evidence>
<dbReference type="InterPro" id="IPR052175">
    <property type="entry name" value="ComplexI-like_HydComp"/>
</dbReference>
<dbReference type="Proteomes" id="UP000275843">
    <property type="component" value="Chromosome"/>
</dbReference>
<dbReference type="PATRIC" id="fig|2287.6.peg.2075"/>
<dbReference type="EMBL" id="CP033238">
    <property type="protein sequence ID" value="AZF76581.1"/>
    <property type="molecule type" value="Genomic_DNA"/>
</dbReference>
<dbReference type="Proteomes" id="UP000269431">
    <property type="component" value="Chromosome"/>
</dbReference>
<dbReference type="Proteomes" id="UP000282269">
    <property type="component" value="Chromosome"/>
</dbReference>
<evidence type="ECO:0000313" key="28">
    <source>
        <dbReference type="Proteomes" id="UP000275843"/>
    </source>
</evidence>
<evidence type="ECO:0000313" key="14">
    <source>
        <dbReference type="EMBL" id="AZF73958.1"/>
    </source>
</evidence>
<dbReference type="EMBL" id="CP011056">
    <property type="protein sequence ID" value="AKA76935.1"/>
    <property type="molecule type" value="Genomic_DNA"/>
</dbReference>
<dbReference type="Proteomes" id="UP000273443">
    <property type="component" value="Chromosome"/>
</dbReference>
<feature type="domain" description="NADH:quinone oxidoreductase/Mrp antiporter transmembrane" evidence="8">
    <location>
        <begin position="112"/>
        <end position="384"/>
    </location>
</feature>
<evidence type="ECO:0000313" key="16">
    <source>
        <dbReference type="EMBL" id="AZF79189.1"/>
    </source>
</evidence>
<feature type="transmembrane region" description="Helical" evidence="7">
    <location>
        <begin position="345"/>
        <end position="368"/>
    </location>
</feature>
<dbReference type="EMBL" id="LT549890">
    <property type="protein sequence ID" value="SAI84604.1"/>
    <property type="molecule type" value="Genomic_DNA"/>
</dbReference>
<dbReference type="EMBL" id="CP033239">
    <property type="protein sequence ID" value="AZF79189.1"/>
    <property type="molecule type" value="Genomic_DNA"/>
</dbReference>
<dbReference type="KEGG" id="ssof:SULC_2026"/>
<feature type="transmembrane region" description="Helical" evidence="7">
    <location>
        <begin position="221"/>
        <end position="241"/>
    </location>
</feature>
<dbReference type="GO" id="GO:0005886">
    <property type="term" value="C:plasma membrane"/>
    <property type="evidence" value="ECO:0007669"/>
    <property type="project" value="UniProtKB-SubCell"/>
</dbReference>
<feature type="transmembrane region" description="Helical" evidence="7">
    <location>
        <begin position="247"/>
        <end position="265"/>
    </location>
</feature>
<dbReference type="EMBL" id="CP033235">
    <property type="protein sequence ID" value="AZF68718.1"/>
    <property type="molecule type" value="Genomic_DNA"/>
</dbReference>
<dbReference type="Pfam" id="PF00361">
    <property type="entry name" value="Proton_antipo_M"/>
    <property type="match status" value="1"/>
</dbReference>
<dbReference type="Proteomes" id="UP000076770">
    <property type="component" value="Chromosome i"/>
</dbReference>
<evidence type="ECO:0000313" key="25">
    <source>
        <dbReference type="Proteomes" id="UP000269431"/>
    </source>
</evidence>
<reference evidence="19" key="3">
    <citation type="submission" date="2016-04" db="EMBL/GenBank/DDBJ databases">
        <authorList>
            <person name="Evans L.H."/>
            <person name="Alamgir A."/>
            <person name="Owens N."/>
            <person name="Weber N.D."/>
            <person name="Virtaneva K."/>
            <person name="Barbian K."/>
            <person name="Babar A."/>
            <person name="Rosenke K."/>
        </authorList>
    </citation>
    <scope>NUCLEOTIDE SEQUENCE</scope>
    <source>
        <strain evidence="19">P1</strain>
    </source>
</reference>
<comment type="subcellular location">
    <subcellularLocation>
        <location evidence="1">Cell membrane</location>
        <topology evidence="1">Multi-pass membrane protein</topology>
    </subcellularLocation>
</comment>
<dbReference type="OMA" id="EHMGIIA"/>
<evidence type="ECO:0000313" key="22">
    <source>
        <dbReference type="Proteomes" id="UP000033106"/>
    </source>
</evidence>